<dbReference type="EMBL" id="AP025592">
    <property type="protein sequence ID" value="BDG08675.1"/>
    <property type="molecule type" value="Genomic_DNA"/>
</dbReference>
<gene>
    <name evidence="1" type="ORF">AMPC_17880</name>
</gene>
<dbReference type="PIRSF" id="PIRSF016498">
    <property type="entry name" value="UCP016498"/>
    <property type="match status" value="1"/>
</dbReference>
<dbReference type="RefSeq" id="WP_248345863.1">
    <property type="nucleotide sequence ID" value="NZ_AP025592.1"/>
</dbReference>
<evidence type="ECO:0008006" key="3">
    <source>
        <dbReference type="Google" id="ProtNLM"/>
    </source>
</evidence>
<dbReference type="InterPro" id="IPR018699">
    <property type="entry name" value="DUF2203"/>
</dbReference>
<organism evidence="1 2">
    <name type="scientific">Anaeromyxobacter paludicola</name>
    <dbReference type="NCBI Taxonomy" id="2918171"/>
    <lineage>
        <taxon>Bacteria</taxon>
        <taxon>Pseudomonadati</taxon>
        <taxon>Myxococcota</taxon>
        <taxon>Myxococcia</taxon>
        <taxon>Myxococcales</taxon>
        <taxon>Cystobacterineae</taxon>
        <taxon>Anaeromyxobacteraceae</taxon>
        <taxon>Anaeromyxobacter</taxon>
    </lineage>
</organism>
<accession>A0ABN6N692</accession>
<keyword evidence="2" id="KW-1185">Reference proteome</keyword>
<name>A0ABN6N692_9BACT</name>
<evidence type="ECO:0000313" key="2">
    <source>
        <dbReference type="Proteomes" id="UP001162734"/>
    </source>
</evidence>
<dbReference type="Pfam" id="PF09969">
    <property type="entry name" value="DUF2203"/>
    <property type="match status" value="1"/>
</dbReference>
<reference evidence="2" key="1">
    <citation type="journal article" date="2022" name="Int. J. Syst. Evol. Microbiol.">
        <title>Anaeromyxobacter oryzae sp. nov., Anaeromyxobacter diazotrophicus sp. nov. and Anaeromyxobacter paludicola sp. nov., isolated from paddy soils.</title>
        <authorList>
            <person name="Itoh H."/>
            <person name="Xu Z."/>
            <person name="Mise K."/>
            <person name="Masuda Y."/>
            <person name="Ushijima N."/>
            <person name="Hayakawa C."/>
            <person name="Shiratori Y."/>
            <person name="Senoo K."/>
        </authorList>
    </citation>
    <scope>NUCLEOTIDE SEQUENCE [LARGE SCALE GENOMIC DNA]</scope>
    <source>
        <strain evidence="2">Red630</strain>
    </source>
</reference>
<proteinExistence type="predicted"/>
<dbReference type="Proteomes" id="UP001162734">
    <property type="component" value="Chromosome"/>
</dbReference>
<sequence>MSEAHRLFSVEDANELLPVLELELGRVARLRSDLASAIASLGGADTALGILHQGQEPPAGLEREAATLKEIAGQIAGAVERITRLGCVIKDLEAGLIDFYSLRGTEPVFLCWQFGEPAVSHWHALDGGFAGRQEIEGVEVEPPEFPN</sequence>
<evidence type="ECO:0000313" key="1">
    <source>
        <dbReference type="EMBL" id="BDG08675.1"/>
    </source>
</evidence>
<protein>
    <recommendedName>
        <fullName evidence="3">DUF2203 family protein</fullName>
    </recommendedName>
</protein>